<accession>A0ABU8U2L2</accession>
<sequence>MTLILTSLREFFLHDVLGNLTAAVFLTTAAWSTRTIRAARAARRGRNSSD</sequence>
<dbReference type="Proteomes" id="UP001382904">
    <property type="component" value="Unassembled WGS sequence"/>
</dbReference>
<protein>
    <submittedName>
        <fullName evidence="2">Uncharacterized protein</fullName>
    </submittedName>
</protein>
<proteinExistence type="predicted"/>
<comment type="caution">
    <text evidence="2">The sequence shown here is derived from an EMBL/GenBank/DDBJ whole genome shotgun (WGS) entry which is preliminary data.</text>
</comment>
<organism evidence="2 3">
    <name type="scientific">Streptomyces caledonius</name>
    <dbReference type="NCBI Taxonomy" id="3134107"/>
    <lineage>
        <taxon>Bacteria</taxon>
        <taxon>Bacillati</taxon>
        <taxon>Actinomycetota</taxon>
        <taxon>Actinomycetes</taxon>
        <taxon>Kitasatosporales</taxon>
        <taxon>Streptomycetaceae</taxon>
        <taxon>Streptomyces</taxon>
    </lineage>
</organism>
<evidence type="ECO:0000313" key="2">
    <source>
        <dbReference type="EMBL" id="MEJ8642105.1"/>
    </source>
</evidence>
<evidence type="ECO:0000313" key="3">
    <source>
        <dbReference type="Proteomes" id="UP001382904"/>
    </source>
</evidence>
<reference evidence="2 3" key="1">
    <citation type="submission" date="2024-03" db="EMBL/GenBank/DDBJ databases">
        <title>Novel Streptomyces species of biotechnological and ecological value are a feature of Machair soil.</title>
        <authorList>
            <person name="Prole J.R."/>
            <person name="Goodfellow M."/>
            <person name="Allenby N."/>
            <person name="Ward A.C."/>
        </authorList>
    </citation>
    <scope>NUCLEOTIDE SEQUENCE [LARGE SCALE GENOMIC DNA]</scope>
    <source>
        <strain evidence="2 3">MS1.HAVA.3</strain>
    </source>
</reference>
<gene>
    <name evidence="2" type="ORF">WKI68_12740</name>
</gene>
<keyword evidence="3" id="KW-1185">Reference proteome</keyword>
<keyword evidence="1" id="KW-0472">Membrane</keyword>
<dbReference type="EMBL" id="JBBKAM010000002">
    <property type="protein sequence ID" value="MEJ8642105.1"/>
    <property type="molecule type" value="Genomic_DNA"/>
</dbReference>
<name>A0ABU8U2L2_9ACTN</name>
<keyword evidence="1" id="KW-0812">Transmembrane</keyword>
<keyword evidence="1" id="KW-1133">Transmembrane helix</keyword>
<feature type="transmembrane region" description="Helical" evidence="1">
    <location>
        <begin position="12"/>
        <end position="31"/>
    </location>
</feature>
<evidence type="ECO:0000256" key="1">
    <source>
        <dbReference type="SAM" id="Phobius"/>
    </source>
</evidence>